<dbReference type="EMBL" id="JAZGSY010000118">
    <property type="protein sequence ID" value="KAL1840314.1"/>
    <property type="molecule type" value="Genomic_DNA"/>
</dbReference>
<feature type="domain" description="Zn(2)-C6 fungal-type" evidence="3">
    <location>
        <begin position="21"/>
        <end position="51"/>
    </location>
</feature>
<keyword evidence="2" id="KW-0472">Membrane</keyword>
<keyword evidence="2" id="KW-1133">Transmembrane helix</keyword>
<keyword evidence="2" id="KW-0812">Transmembrane</keyword>
<dbReference type="PRINTS" id="PR00755">
    <property type="entry name" value="AFLATOXINBRP"/>
</dbReference>
<dbReference type="PANTHER" id="PTHR47657">
    <property type="entry name" value="STEROL REGULATORY ELEMENT-BINDING PROTEIN ECM22"/>
    <property type="match status" value="1"/>
</dbReference>
<reference evidence="4 5" key="1">
    <citation type="journal article" date="2024" name="Commun. Biol.">
        <title>Comparative genomic analysis of thermophilic fungi reveals convergent evolutionary adaptations and gene losses.</title>
        <authorList>
            <person name="Steindorff A.S."/>
            <person name="Aguilar-Pontes M.V."/>
            <person name="Robinson A.J."/>
            <person name="Andreopoulos B."/>
            <person name="LaButti K."/>
            <person name="Kuo A."/>
            <person name="Mondo S."/>
            <person name="Riley R."/>
            <person name="Otillar R."/>
            <person name="Haridas S."/>
            <person name="Lipzen A."/>
            <person name="Grimwood J."/>
            <person name="Schmutz J."/>
            <person name="Clum A."/>
            <person name="Reid I.D."/>
            <person name="Moisan M.C."/>
            <person name="Butler G."/>
            <person name="Nguyen T.T.M."/>
            <person name="Dewar K."/>
            <person name="Conant G."/>
            <person name="Drula E."/>
            <person name="Henrissat B."/>
            <person name="Hansel C."/>
            <person name="Singer S."/>
            <person name="Hutchinson M.I."/>
            <person name="de Vries R.P."/>
            <person name="Natvig D.O."/>
            <person name="Powell A.J."/>
            <person name="Tsang A."/>
            <person name="Grigoriev I.V."/>
        </authorList>
    </citation>
    <scope>NUCLEOTIDE SEQUENCE [LARGE SCALE GENOMIC DNA]</scope>
    <source>
        <strain evidence="4 5">CBS 620.91</strain>
    </source>
</reference>
<evidence type="ECO:0000259" key="3">
    <source>
        <dbReference type="PROSITE" id="PS50048"/>
    </source>
</evidence>
<protein>
    <recommendedName>
        <fullName evidence="3">Zn(2)-C6 fungal-type domain-containing protein</fullName>
    </recommendedName>
</protein>
<dbReference type="PANTHER" id="PTHR47657:SF7">
    <property type="entry name" value="STEROL REGULATORY ELEMENT-BINDING PROTEIN ECM22"/>
    <property type="match status" value="1"/>
</dbReference>
<feature type="transmembrane region" description="Helical" evidence="2">
    <location>
        <begin position="317"/>
        <end position="341"/>
    </location>
</feature>
<comment type="caution">
    <text evidence="4">The sequence shown here is derived from an EMBL/GenBank/DDBJ whole genome shotgun (WGS) entry which is preliminary data.</text>
</comment>
<keyword evidence="5" id="KW-1185">Reference proteome</keyword>
<dbReference type="Pfam" id="PF11951">
    <property type="entry name" value="Fungal_trans_2"/>
    <property type="match status" value="1"/>
</dbReference>
<evidence type="ECO:0000313" key="5">
    <source>
        <dbReference type="Proteomes" id="UP001583172"/>
    </source>
</evidence>
<proteinExistence type="predicted"/>
<dbReference type="SMART" id="SM00066">
    <property type="entry name" value="GAL4"/>
    <property type="match status" value="1"/>
</dbReference>
<dbReference type="Proteomes" id="UP001583172">
    <property type="component" value="Unassembled WGS sequence"/>
</dbReference>
<dbReference type="PROSITE" id="PS50048">
    <property type="entry name" value="ZN2_CY6_FUNGAL_2"/>
    <property type="match status" value="1"/>
</dbReference>
<dbReference type="SUPFAM" id="SSF57701">
    <property type="entry name" value="Zn2/Cys6 DNA-binding domain"/>
    <property type="match status" value="1"/>
</dbReference>
<dbReference type="InterPro" id="IPR001138">
    <property type="entry name" value="Zn2Cys6_DnaBD"/>
</dbReference>
<dbReference type="PROSITE" id="PS00463">
    <property type="entry name" value="ZN2_CY6_FUNGAL_1"/>
    <property type="match status" value="1"/>
</dbReference>
<dbReference type="CDD" id="cd00067">
    <property type="entry name" value="GAL4"/>
    <property type="match status" value="1"/>
</dbReference>
<dbReference type="Pfam" id="PF00172">
    <property type="entry name" value="Zn_clus"/>
    <property type="match status" value="1"/>
</dbReference>
<dbReference type="Gene3D" id="4.10.240.10">
    <property type="entry name" value="Zn(2)-C6 fungal-type DNA-binding domain"/>
    <property type="match status" value="1"/>
</dbReference>
<keyword evidence="1" id="KW-0539">Nucleus</keyword>
<evidence type="ECO:0000256" key="2">
    <source>
        <dbReference type="SAM" id="Phobius"/>
    </source>
</evidence>
<organism evidence="4 5">
    <name type="scientific">Humicola insolens</name>
    <name type="common">Soft-rot fungus</name>
    <dbReference type="NCBI Taxonomy" id="85995"/>
    <lineage>
        <taxon>Eukaryota</taxon>
        <taxon>Fungi</taxon>
        <taxon>Dikarya</taxon>
        <taxon>Ascomycota</taxon>
        <taxon>Pezizomycotina</taxon>
        <taxon>Sordariomycetes</taxon>
        <taxon>Sordariomycetidae</taxon>
        <taxon>Sordariales</taxon>
        <taxon>Chaetomiaceae</taxon>
        <taxon>Mycothermus</taxon>
    </lineage>
</organism>
<gene>
    <name evidence="4" type="ORF">VTJ49DRAFT_567</name>
</gene>
<sequence>MPLKPRRRPIPRKGHTKSRRGCYSCKRRKVKCQETLPKCANCLRLGLRCEYPPRKDLVRSLPEDDLYFPASPPSAPLQSTPTAFTADDLRFFHHFLTAAYPELPILGERIWQDVSAMSHSYDYLMHSMLGLAASRLTTSGQADFSAQGLAHRVKAIQSLNAALTTPPRSTAEADARYAAITSLTFQATCLPEGMREFLVMLRGCHILESSMREDSIFRSFTPACHEEAVRRIVPPNPIPLSEDQKALLNDCIASLRAIAPLCTSPLEVAWMAATERVLQLAKVSVTAGMARIPAHYAILNDAPDEQFAHFTSPSNHVAALLVLHFVVVEFAVAFASLGPLLTARFEYRRRAIVMWTERLAEALPEDMKRYIAWPLRFVTVEMKRALETWLREWEPRIDGYMGRLKTGTLGDVVGVGAGRWRAVVPHLS</sequence>
<accession>A0ABR3VEP9</accession>
<evidence type="ECO:0000256" key="1">
    <source>
        <dbReference type="ARBA" id="ARBA00023242"/>
    </source>
</evidence>
<name>A0ABR3VEP9_HUMIN</name>
<dbReference type="InterPro" id="IPR052400">
    <property type="entry name" value="Zn2-C6_fungal_TF"/>
</dbReference>
<dbReference type="InterPro" id="IPR021858">
    <property type="entry name" value="Fun_TF"/>
</dbReference>
<evidence type="ECO:0000313" key="4">
    <source>
        <dbReference type="EMBL" id="KAL1840314.1"/>
    </source>
</evidence>
<dbReference type="InterPro" id="IPR036864">
    <property type="entry name" value="Zn2-C6_fun-type_DNA-bd_sf"/>
</dbReference>